<sequence length="170" mass="18832">MADYIDAFKQGLAAAEAAERAKQEINEIFRELDIQMRAGSEGKISIDRKEYYVRDQGMAPAFAALATLPYVLGGRKRETYWAVVAENPLIPDSPTKELATWTQGRSGYPCKIAFANVDRSCADRESLEIALDVLLRDPTVGEKLSSLMRLEPPDSKKEEQSQQSDSAGSE</sequence>
<feature type="compositionally biased region" description="Basic and acidic residues" evidence="1">
    <location>
        <begin position="151"/>
        <end position="160"/>
    </location>
</feature>
<feature type="compositionally biased region" description="Low complexity" evidence="1">
    <location>
        <begin position="161"/>
        <end position="170"/>
    </location>
</feature>
<protein>
    <submittedName>
        <fullName evidence="2">Uncharacterized protein</fullName>
    </submittedName>
</protein>
<feature type="region of interest" description="Disordered" evidence="1">
    <location>
        <begin position="145"/>
        <end position="170"/>
    </location>
</feature>
<dbReference type="KEGG" id="gpi:GPICK_00565"/>
<gene>
    <name evidence="2" type="ORF">GPICK_00565</name>
</gene>
<dbReference type="OrthoDB" id="7069411at2"/>
<dbReference type="RefSeq" id="WP_039739560.1">
    <property type="nucleotide sequence ID" value="NZ_CP009788.1"/>
</dbReference>
<evidence type="ECO:0000313" key="3">
    <source>
        <dbReference type="Proteomes" id="UP000057609"/>
    </source>
</evidence>
<accession>A0A0B5B6B1</accession>
<dbReference type="Proteomes" id="UP000057609">
    <property type="component" value="Chromosome"/>
</dbReference>
<reference evidence="2 3" key="1">
    <citation type="journal article" date="2015" name="Genome Announc.">
        <title>Complete Genome of Geobacter pickeringii G13T, a Metal-Reducing Isolate from Sedimentary Kaolin Deposits.</title>
        <authorList>
            <person name="Badalamenti J.P."/>
            <person name="Bond D.R."/>
        </authorList>
    </citation>
    <scope>NUCLEOTIDE SEQUENCE [LARGE SCALE GENOMIC DNA]</scope>
    <source>
        <strain evidence="2 3">G13</strain>
    </source>
</reference>
<evidence type="ECO:0000256" key="1">
    <source>
        <dbReference type="SAM" id="MobiDB-lite"/>
    </source>
</evidence>
<dbReference type="AlphaFoldDB" id="A0A0B5B6B1"/>
<name>A0A0B5B6B1_9BACT</name>
<proteinExistence type="predicted"/>
<keyword evidence="3" id="KW-1185">Reference proteome</keyword>
<organism evidence="2 3">
    <name type="scientific">Geobacter pickeringii</name>
    <dbReference type="NCBI Taxonomy" id="345632"/>
    <lineage>
        <taxon>Bacteria</taxon>
        <taxon>Pseudomonadati</taxon>
        <taxon>Thermodesulfobacteriota</taxon>
        <taxon>Desulfuromonadia</taxon>
        <taxon>Geobacterales</taxon>
        <taxon>Geobacteraceae</taxon>
        <taxon>Geobacter</taxon>
    </lineage>
</organism>
<dbReference type="EMBL" id="CP009788">
    <property type="protein sequence ID" value="AJE02068.1"/>
    <property type="molecule type" value="Genomic_DNA"/>
</dbReference>
<evidence type="ECO:0000313" key="2">
    <source>
        <dbReference type="EMBL" id="AJE02068.1"/>
    </source>
</evidence>
<dbReference type="HOGENOM" id="CLU_1568513_0_0_7"/>